<reference evidence="1" key="1">
    <citation type="submission" date="2021-01" db="EMBL/GenBank/DDBJ databases">
        <authorList>
            <consortium name="Genoscope - CEA"/>
            <person name="William W."/>
        </authorList>
    </citation>
    <scope>NUCLEOTIDE SEQUENCE</scope>
</reference>
<gene>
    <name evidence="1" type="ORF">PSON_ATCC_30995.1.T2780004</name>
</gene>
<dbReference type="OrthoDB" id="448954at2759"/>
<name>A0A8S1RSQ0_9CILI</name>
<proteinExistence type="predicted"/>
<dbReference type="Proteomes" id="UP000692954">
    <property type="component" value="Unassembled WGS sequence"/>
</dbReference>
<organism evidence="1 2">
    <name type="scientific">Paramecium sonneborni</name>
    <dbReference type="NCBI Taxonomy" id="65129"/>
    <lineage>
        <taxon>Eukaryota</taxon>
        <taxon>Sar</taxon>
        <taxon>Alveolata</taxon>
        <taxon>Ciliophora</taxon>
        <taxon>Intramacronucleata</taxon>
        <taxon>Oligohymenophorea</taxon>
        <taxon>Peniculida</taxon>
        <taxon>Parameciidae</taxon>
        <taxon>Paramecium</taxon>
    </lineage>
</organism>
<dbReference type="EMBL" id="CAJJDN010000278">
    <property type="protein sequence ID" value="CAD8130333.1"/>
    <property type="molecule type" value="Genomic_DNA"/>
</dbReference>
<keyword evidence="2" id="KW-1185">Reference proteome</keyword>
<evidence type="ECO:0000313" key="1">
    <source>
        <dbReference type="EMBL" id="CAD8130333.1"/>
    </source>
</evidence>
<evidence type="ECO:0000313" key="2">
    <source>
        <dbReference type="Proteomes" id="UP000692954"/>
    </source>
</evidence>
<dbReference type="AlphaFoldDB" id="A0A8S1RSQ0"/>
<protein>
    <submittedName>
        <fullName evidence="1">Uncharacterized protein</fullName>
    </submittedName>
</protein>
<accession>A0A8S1RSQ0</accession>
<comment type="caution">
    <text evidence="1">The sequence shown here is derived from an EMBL/GenBank/DDBJ whole genome shotgun (WGS) entry which is preliminary data.</text>
</comment>
<sequence length="156" mass="18509">MPSNLIAFPSKEGKVYQKKHQIKILWNVIFFLVNNLQLNYIQLLMDQQNQNTIEREFGNGKLKIISMVQKEHLDNIIDVAAISHGAKHNKAAIQTFFIIKIYMNKNMNKKVILYTLSQAFMIAKKNAHEFKINIKQHQFKHFKHLQKLHLEWIDRL</sequence>